<sequence length="462" mass="52275">MLSFLVHEMISFTLLKRYNRGNSLKRSGYILMTKHEQIIKYIESLSVGHKISVRQIAKDLNVSEGTAYRAIKEADNQGLVASIDRVGTVRIERKSREQIENLTFNEIVKIVDGQILGGKQGLHKTLSKFAIGAMELQDVVKYLTKNTLLIVGNRSDVQMEALKRGSAVLITGGFEADNEIVEYADEHDLPIISSNYDTFIVANVINRAIYDQMIKKEILMVDDIMIPIEATSYLDEKQKVRDWNELSKQTSHTRFPVVDHELKVVGILTSKDIVNEDNDKSIKSLMTKSPIVAQLNTTIATCAHLMIWEGIELLPVVSNSKELIGMISREDVLKTMQLMSRQPQIGETIHDQIAKQINMQDGQININVAPQLTNQFGMMTKAVYVAVIEEALRYEVRKMKKSEVMVEHIDIYYLKTVQIDDVVQVEIDTLDIGRLFAKFEVTMISGNQTVAKALLMCQLLDK</sequence>
<dbReference type="PANTHER" id="PTHR43080">
    <property type="entry name" value="CBS DOMAIN-CONTAINING PROTEIN CBSX3, MITOCHONDRIAL"/>
    <property type="match status" value="1"/>
</dbReference>
<dbReference type="Gene3D" id="3.90.1280.20">
    <property type="match status" value="1"/>
</dbReference>
<feature type="domain" description="CBS" evidence="3">
    <location>
        <begin position="225"/>
        <end position="284"/>
    </location>
</feature>
<keyword evidence="1 2" id="KW-0129">CBS domain</keyword>
<protein>
    <submittedName>
        <fullName evidence="4">Multiple CBS domains-containing cytosolic protein</fullName>
    </submittedName>
</protein>
<dbReference type="SUPFAM" id="SSF54637">
    <property type="entry name" value="Thioesterase/thiol ester dehydrase-isomerase"/>
    <property type="match status" value="1"/>
</dbReference>
<dbReference type="SMART" id="SM00116">
    <property type="entry name" value="CBS"/>
    <property type="match status" value="2"/>
</dbReference>
<dbReference type="Gene3D" id="3.40.1390.20">
    <property type="entry name" value="HprK N-terminal domain-like"/>
    <property type="match status" value="1"/>
</dbReference>
<dbReference type="SUPFAM" id="SSF54631">
    <property type="entry name" value="CBS-domain pair"/>
    <property type="match status" value="1"/>
</dbReference>
<dbReference type="CDD" id="cd04596">
    <property type="entry name" value="CBS_pair_DRTGG_assoc"/>
    <property type="match status" value="1"/>
</dbReference>
<dbReference type="KEGG" id="sste:SAMEA4384403_1046"/>
<evidence type="ECO:0000256" key="2">
    <source>
        <dbReference type="PROSITE-ProRule" id="PRU00703"/>
    </source>
</evidence>
<dbReference type="AlphaFoldDB" id="A0A239YZS7"/>
<dbReference type="PANTHER" id="PTHR43080:SF2">
    <property type="entry name" value="CBS DOMAIN-CONTAINING PROTEIN"/>
    <property type="match status" value="1"/>
</dbReference>
<dbReference type="Gene3D" id="3.10.580.10">
    <property type="entry name" value="CBS-domain"/>
    <property type="match status" value="2"/>
</dbReference>
<dbReference type="Gene3D" id="3.10.129.10">
    <property type="entry name" value="Hotdog Thioesterase"/>
    <property type="match status" value="1"/>
</dbReference>
<dbReference type="EMBL" id="LT906462">
    <property type="protein sequence ID" value="SNV64671.1"/>
    <property type="molecule type" value="Genomic_DNA"/>
</dbReference>
<evidence type="ECO:0000313" key="5">
    <source>
        <dbReference type="Proteomes" id="UP000242084"/>
    </source>
</evidence>
<gene>
    <name evidence="4" type="ORF">SAMEA4384403_01046</name>
</gene>
<dbReference type="InterPro" id="IPR036388">
    <property type="entry name" value="WH-like_DNA-bd_sf"/>
</dbReference>
<dbReference type="InterPro" id="IPR051257">
    <property type="entry name" value="Diverse_CBS-Domain"/>
</dbReference>
<dbReference type="InterPro" id="IPR029069">
    <property type="entry name" value="HotDog_dom_sf"/>
</dbReference>
<dbReference type="InterPro" id="IPR006683">
    <property type="entry name" value="Thioestr_dom"/>
</dbReference>
<dbReference type="InterPro" id="IPR028979">
    <property type="entry name" value="Ser_kin/Pase_Hpr-like_N_sf"/>
</dbReference>
<dbReference type="CDD" id="cd03440">
    <property type="entry name" value="hot_dog"/>
    <property type="match status" value="1"/>
</dbReference>
<evidence type="ECO:0000256" key="1">
    <source>
        <dbReference type="ARBA" id="ARBA00023122"/>
    </source>
</evidence>
<name>A0A239YZS7_9STAP</name>
<accession>A0A239YZS7</accession>
<dbReference type="Pfam" id="PF03061">
    <property type="entry name" value="4HBT"/>
    <property type="match status" value="1"/>
</dbReference>
<dbReference type="Proteomes" id="UP000242084">
    <property type="component" value="Chromosome 1"/>
</dbReference>
<dbReference type="Gene3D" id="1.10.10.10">
    <property type="entry name" value="Winged helix-like DNA-binding domain superfamily/Winged helix DNA-binding domain"/>
    <property type="match status" value="1"/>
</dbReference>
<proteinExistence type="predicted"/>
<dbReference type="InterPro" id="IPR000644">
    <property type="entry name" value="CBS_dom"/>
</dbReference>
<keyword evidence="5" id="KW-1185">Reference proteome</keyword>
<dbReference type="Pfam" id="PF07085">
    <property type="entry name" value="DRTGG"/>
    <property type="match status" value="1"/>
</dbReference>
<reference evidence="4 5" key="1">
    <citation type="submission" date="2017-06" db="EMBL/GenBank/DDBJ databases">
        <authorList>
            <consortium name="Pathogen Informatics"/>
        </authorList>
    </citation>
    <scope>NUCLEOTIDE SEQUENCE [LARGE SCALE GENOMIC DNA]</scope>
    <source>
        <strain evidence="4 5">NCTC13839</strain>
    </source>
</reference>
<organism evidence="4 5">
    <name type="scientific">Mammaliicoccus stepanovicii</name>
    <dbReference type="NCBI Taxonomy" id="643214"/>
    <lineage>
        <taxon>Bacteria</taxon>
        <taxon>Bacillati</taxon>
        <taxon>Bacillota</taxon>
        <taxon>Bacilli</taxon>
        <taxon>Bacillales</taxon>
        <taxon>Staphylococcaceae</taxon>
        <taxon>Mammaliicoccus</taxon>
    </lineage>
</organism>
<dbReference type="InterPro" id="IPR046342">
    <property type="entry name" value="CBS_dom_sf"/>
</dbReference>
<dbReference type="Pfam" id="PF00571">
    <property type="entry name" value="CBS"/>
    <property type="match status" value="2"/>
</dbReference>
<evidence type="ECO:0000313" key="4">
    <source>
        <dbReference type="EMBL" id="SNV64671.1"/>
    </source>
</evidence>
<dbReference type="SUPFAM" id="SSF75138">
    <property type="entry name" value="HprK N-terminal domain-like"/>
    <property type="match status" value="1"/>
</dbReference>
<evidence type="ECO:0000259" key="3">
    <source>
        <dbReference type="PROSITE" id="PS51371"/>
    </source>
</evidence>
<dbReference type="InterPro" id="IPR010766">
    <property type="entry name" value="DRTGG"/>
</dbReference>
<feature type="domain" description="CBS" evidence="3">
    <location>
        <begin position="286"/>
        <end position="344"/>
    </location>
</feature>
<dbReference type="PROSITE" id="PS51371">
    <property type="entry name" value="CBS"/>
    <property type="match status" value="2"/>
</dbReference>